<evidence type="ECO:0000313" key="10">
    <source>
        <dbReference type="EMBL" id="CAI8960595.1"/>
    </source>
</evidence>
<dbReference type="InterPro" id="IPR052165">
    <property type="entry name" value="Membrane_assoc_protease"/>
</dbReference>
<dbReference type="InterPro" id="IPR056739">
    <property type="entry name" value="NfeD_membrane"/>
</dbReference>
<dbReference type="Gene3D" id="2.40.50.140">
    <property type="entry name" value="Nucleic acid-binding proteins"/>
    <property type="match status" value="1"/>
</dbReference>
<feature type="region of interest" description="Disordered" evidence="5">
    <location>
        <begin position="135"/>
        <end position="164"/>
    </location>
</feature>
<dbReference type="SUPFAM" id="SSF141322">
    <property type="entry name" value="NfeD domain-like"/>
    <property type="match status" value="1"/>
</dbReference>
<evidence type="ECO:0000256" key="2">
    <source>
        <dbReference type="ARBA" id="ARBA00022692"/>
    </source>
</evidence>
<keyword evidence="11" id="KW-1185">Reference proteome</keyword>
<organism evidence="10 11">
    <name type="scientific">Methylocaldum szegediense</name>
    <dbReference type="NCBI Taxonomy" id="73780"/>
    <lineage>
        <taxon>Bacteria</taxon>
        <taxon>Pseudomonadati</taxon>
        <taxon>Pseudomonadota</taxon>
        <taxon>Gammaproteobacteria</taxon>
        <taxon>Methylococcales</taxon>
        <taxon>Methylococcaceae</taxon>
        <taxon>Methylocaldum</taxon>
    </lineage>
</organism>
<feature type="transmembrane region" description="Helical" evidence="6">
    <location>
        <begin position="335"/>
        <end position="354"/>
    </location>
</feature>
<reference evidence="10 11" key="1">
    <citation type="submission" date="2023-03" db="EMBL/GenBank/DDBJ databases">
        <authorList>
            <person name="Pearce D."/>
        </authorList>
    </citation>
    <scope>NUCLEOTIDE SEQUENCE [LARGE SCALE GENOMIC DNA]</scope>
    <source>
        <strain evidence="10">Msz</strain>
    </source>
</reference>
<feature type="domain" description="NfeD integral membrane" evidence="8">
    <location>
        <begin position="266"/>
        <end position="381"/>
    </location>
</feature>
<feature type="transmembrane region" description="Helical" evidence="6">
    <location>
        <begin position="267"/>
        <end position="284"/>
    </location>
</feature>
<gene>
    <name evidence="10" type="ORF">MSZNOR_4651</name>
</gene>
<dbReference type="CDD" id="cd07020">
    <property type="entry name" value="Clp_protease_NfeD_1"/>
    <property type="match status" value="1"/>
</dbReference>
<dbReference type="GO" id="GO:0006508">
    <property type="term" value="P:proteolysis"/>
    <property type="evidence" value="ECO:0007669"/>
    <property type="project" value="UniProtKB-KW"/>
</dbReference>
<dbReference type="InterPro" id="IPR002810">
    <property type="entry name" value="NfeD-like_C"/>
</dbReference>
<feature type="transmembrane region" description="Helical" evidence="6">
    <location>
        <begin position="289"/>
        <end position="306"/>
    </location>
</feature>
<dbReference type="GO" id="GO:0008233">
    <property type="term" value="F:peptidase activity"/>
    <property type="evidence" value="ECO:0007669"/>
    <property type="project" value="UniProtKB-KW"/>
</dbReference>
<evidence type="ECO:0000256" key="5">
    <source>
        <dbReference type="SAM" id="MobiDB-lite"/>
    </source>
</evidence>
<protein>
    <submittedName>
        <fullName evidence="10">Membrane-bound serine protease (ClpP class)</fullName>
    </submittedName>
</protein>
<dbReference type="InterPro" id="IPR056738">
    <property type="entry name" value="NfeD1b_N"/>
</dbReference>
<dbReference type="Gene3D" id="3.90.226.10">
    <property type="entry name" value="2-enoyl-CoA Hydratase, Chain A, domain 1"/>
    <property type="match status" value="1"/>
</dbReference>
<name>A0ABN8X9L1_9GAMM</name>
<dbReference type="Pfam" id="PF25145">
    <property type="entry name" value="NfeD1b_N"/>
    <property type="match status" value="1"/>
</dbReference>
<evidence type="ECO:0000256" key="1">
    <source>
        <dbReference type="ARBA" id="ARBA00004141"/>
    </source>
</evidence>
<dbReference type="InterPro" id="IPR012340">
    <property type="entry name" value="NA-bd_OB-fold"/>
</dbReference>
<dbReference type="Proteomes" id="UP001162030">
    <property type="component" value="Chromosome"/>
</dbReference>
<feature type="domain" description="NfeD-like C-terminal" evidence="7">
    <location>
        <begin position="399"/>
        <end position="454"/>
    </location>
</feature>
<dbReference type="EMBL" id="OX458333">
    <property type="protein sequence ID" value="CAI8960595.1"/>
    <property type="molecule type" value="Genomic_DNA"/>
</dbReference>
<dbReference type="SUPFAM" id="SSF52096">
    <property type="entry name" value="ClpP/crotonase"/>
    <property type="match status" value="1"/>
</dbReference>
<keyword evidence="4 6" id="KW-0472">Membrane</keyword>
<evidence type="ECO:0000313" key="11">
    <source>
        <dbReference type="Proteomes" id="UP001162030"/>
    </source>
</evidence>
<comment type="subcellular location">
    <subcellularLocation>
        <location evidence="1">Membrane</location>
        <topology evidence="1">Multi-pass membrane protein</topology>
    </subcellularLocation>
</comment>
<dbReference type="Pfam" id="PF24961">
    <property type="entry name" value="NfeD_membrane"/>
    <property type="match status" value="1"/>
</dbReference>
<feature type="compositionally biased region" description="Basic and acidic residues" evidence="5">
    <location>
        <begin position="142"/>
        <end position="164"/>
    </location>
</feature>
<keyword evidence="10" id="KW-0378">Hydrolase</keyword>
<proteinExistence type="predicted"/>
<feature type="transmembrane region" description="Helical" evidence="6">
    <location>
        <begin position="366"/>
        <end position="388"/>
    </location>
</feature>
<dbReference type="InterPro" id="IPR029045">
    <property type="entry name" value="ClpP/crotonase-like_dom_sf"/>
</dbReference>
<dbReference type="PANTHER" id="PTHR33507:SF4">
    <property type="entry name" value="NODULATION COMPETITIVENESS PROTEIN NFED"/>
    <property type="match status" value="1"/>
</dbReference>
<keyword evidence="10" id="KW-0645">Protease</keyword>
<evidence type="ECO:0000256" key="3">
    <source>
        <dbReference type="ARBA" id="ARBA00022989"/>
    </source>
</evidence>
<evidence type="ECO:0000256" key="4">
    <source>
        <dbReference type="ARBA" id="ARBA00023136"/>
    </source>
</evidence>
<evidence type="ECO:0000259" key="9">
    <source>
        <dbReference type="Pfam" id="PF25145"/>
    </source>
</evidence>
<sequence length="463" mass="49128">MLRTIIVAFIGLWLLAGIAGEAQQAPEPPTSQPKVVAQLTIDGPIGPATSDYVDRALKDAEARNAVLAIIRMDTPGGLDTAMREIIRMILASRIPIATYVAPSGARAASAGTYILYASHIAAMAPATNLGAATPVAIGAPGRNDDRPGPAEKDEQETPRDSGDAMAKKMVNDAVAYLRGLAHLRGRNAEWAEKSVREGASLTAEEALKMQVIDLVAPDVPALLSELQGRRVDVLGRTVTLDLTGTTVETIDPDWRSRLLAVITNPNVAYILMMIGVYGLILELYNPGSIVPGTVGVISLLLAMYAFQVLPVNYAGLALIIVGIGLMIAEAFAPSFGALGLGGIAAFIAGSVILIDTERMPGAGLSWAVIAAFVLSSLMFFGVAINLILRSRHKPVVTGREEMIGAVGTALEDFQDLGRIQVRSEIWTARTTMPVRKGQRVRVQGLDGLILSVTPLEERKELES</sequence>
<evidence type="ECO:0000259" key="8">
    <source>
        <dbReference type="Pfam" id="PF24961"/>
    </source>
</evidence>
<dbReference type="RefSeq" id="WP_026609953.1">
    <property type="nucleotide sequence ID" value="NZ_OX458333.1"/>
</dbReference>
<dbReference type="Pfam" id="PF01957">
    <property type="entry name" value="NfeD"/>
    <property type="match status" value="1"/>
</dbReference>
<keyword evidence="2 6" id="KW-0812">Transmembrane</keyword>
<evidence type="ECO:0000256" key="6">
    <source>
        <dbReference type="SAM" id="Phobius"/>
    </source>
</evidence>
<keyword evidence="3 6" id="KW-1133">Transmembrane helix</keyword>
<accession>A0ABN8X9L1</accession>
<evidence type="ECO:0000259" key="7">
    <source>
        <dbReference type="Pfam" id="PF01957"/>
    </source>
</evidence>
<feature type="domain" description="NfeD1b N-terminal" evidence="9">
    <location>
        <begin position="41"/>
        <end position="135"/>
    </location>
</feature>
<dbReference type="PANTHER" id="PTHR33507">
    <property type="entry name" value="INNER MEMBRANE PROTEIN YBBJ"/>
    <property type="match status" value="1"/>
</dbReference>
<feature type="transmembrane region" description="Helical" evidence="6">
    <location>
        <begin position="312"/>
        <end position="328"/>
    </location>
</feature>